<organism evidence="3 4">
    <name type="scientific">Sulfuritalea hydrogenivorans sk43H</name>
    <dbReference type="NCBI Taxonomy" id="1223802"/>
    <lineage>
        <taxon>Bacteria</taxon>
        <taxon>Pseudomonadati</taxon>
        <taxon>Pseudomonadota</taxon>
        <taxon>Betaproteobacteria</taxon>
        <taxon>Nitrosomonadales</taxon>
        <taxon>Sterolibacteriaceae</taxon>
        <taxon>Sulfuritalea</taxon>
    </lineage>
</organism>
<keyword evidence="1" id="KW-0472">Membrane</keyword>
<dbReference type="PANTHER" id="PTHR43566">
    <property type="entry name" value="CONSERVED PROTEIN"/>
    <property type="match status" value="1"/>
</dbReference>
<dbReference type="KEGG" id="shd:SUTH_02793"/>
<evidence type="ECO:0000313" key="4">
    <source>
        <dbReference type="Proteomes" id="UP000031637"/>
    </source>
</evidence>
<protein>
    <submittedName>
        <fullName evidence="3">ATPase AAA</fullName>
    </submittedName>
</protein>
<dbReference type="PANTHER" id="PTHR43566:SF2">
    <property type="entry name" value="DUF4143 DOMAIN-CONTAINING PROTEIN"/>
    <property type="match status" value="1"/>
</dbReference>
<keyword evidence="4" id="KW-1185">Reference proteome</keyword>
<dbReference type="EMBL" id="AP012547">
    <property type="protein sequence ID" value="BAO30572.1"/>
    <property type="molecule type" value="Genomic_DNA"/>
</dbReference>
<name>W0SIA1_9PROT</name>
<dbReference type="STRING" id="1223802.SUTH_02793"/>
<evidence type="ECO:0000313" key="3">
    <source>
        <dbReference type="EMBL" id="BAO30572.1"/>
    </source>
</evidence>
<dbReference type="RefSeq" id="WP_171817375.1">
    <property type="nucleotide sequence ID" value="NZ_AP012547.1"/>
</dbReference>
<reference evidence="3 4" key="1">
    <citation type="journal article" date="2014" name="Syst. Appl. Microbiol.">
        <title>Complete genomes of freshwater sulfur oxidizers Sulfuricella denitrificans skB26 and Sulfuritalea hydrogenivorans sk43H: genetic insights into the sulfur oxidation pathway of betaproteobacteria.</title>
        <authorList>
            <person name="Watanabe T."/>
            <person name="Kojima H."/>
            <person name="Fukui M."/>
        </authorList>
    </citation>
    <scope>NUCLEOTIDE SEQUENCE [LARGE SCALE GENOMIC DNA]</scope>
    <source>
        <strain evidence="3">DSM22779</strain>
    </source>
</reference>
<evidence type="ECO:0000256" key="1">
    <source>
        <dbReference type="SAM" id="Phobius"/>
    </source>
</evidence>
<dbReference type="AlphaFoldDB" id="W0SIA1"/>
<sequence length="208" mass="23482">MQFCKINAHWPRTINRIKAAARCGQLLNLASLANDCGVALITVKHWIAILVAGYLVFLLRPHHRNFGKRLIKTPRLYFLDTDIAAHLLGIAAPEQLDAPLRGHLFENMIVAEYWKAAMNVGCTEALHFWRDSTGNEVDLLIEDGLRFIPMDIKSGATLNSDFFRGLYRFGEFAGEDSHNLALVFGGEGGMAWHGVRVMVWKEADWVYE</sequence>
<dbReference type="InterPro" id="IPR025420">
    <property type="entry name" value="DUF4143"/>
</dbReference>
<feature type="domain" description="DUF4143" evidence="2">
    <location>
        <begin position="20"/>
        <end position="155"/>
    </location>
</feature>
<keyword evidence="1" id="KW-1133">Transmembrane helix</keyword>
<dbReference type="Proteomes" id="UP000031637">
    <property type="component" value="Chromosome"/>
</dbReference>
<dbReference type="HOGENOM" id="CLU_1320331_0_0_4"/>
<gene>
    <name evidence="3" type="ORF">SUTH_02793</name>
</gene>
<accession>W0SIA1</accession>
<dbReference type="Pfam" id="PF13635">
    <property type="entry name" value="DUF4143"/>
    <property type="match status" value="1"/>
</dbReference>
<evidence type="ECO:0000259" key="2">
    <source>
        <dbReference type="Pfam" id="PF13635"/>
    </source>
</evidence>
<feature type="transmembrane region" description="Helical" evidence="1">
    <location>
        <begin position="37"/>
        <end position="59"/>
    </location>
</feature>
<keyword evidence="1" id="KW-0812">Transmembrane</keyword>
<proteinExistence type="predicted"/>